<evidence type="ECO:0000256" key="3">
    <source>
        <dbReference type="ARBA" id="ARBA00022578"/>
    </source>
</evidence>
<dbReference type="GO" id="GO:0003677">
    <property type="term" value="F:DNA binding"/>
    <property type="evidence" value="ECO:0007669"/>
    <property type="project" value="UniProtKB-KW"/>
</dbReference>
<dbReference type="Pfam" id="PF12323">
    <property type="entry name" value="HTH_OrfB_IS605"/>
    <property type="match status" value="1"/>
</dbReference>
<name>D7BE65_ALLS1</name>
<proteinExistence type="inferred from homology"/>
<gene>
    <name evidence="11" type="ordered locus">Mesil_3089</name>
</gene>
<evidence type="ECO:0000256" key="5">
    <source>
        <dbReference type="ARBA" id="ARBA00022833"/>
    </source>
</evidence>
<evidence type="ECO:0000259" key="10">
    <source>
        <dbReference type="Pfam" id="PF12323"/>
    </source>
</evidence>
<comment type="similarity">
    <text evidence="1">In the C-terminal section; belongs to the transposase 35 family.</text>
</comment>
<feature type="domain" description="Probable transposase IS891/IS1136/IS1341" evidence="8">
    <location>
        <begin position="187"/>
        <end position="301"/>
    </location>
</feature>
<dbReference type="EMBL" id="CP002042">
    <property type="protein sequence ID" value="ADH64923.1"/>
    <property type="molecule type" value="Genomic_DNA"/>
</dbReference>
<evidence type="ECO:0000256" key="4">
    <source>
        <dbReference type="ARBA" id="ARBA00022723"/>
    </source>
</evidence>
<evidence type="ECO:0000256" key="7">
    <source>
        <dbReference type="ARBA" id="ARBA00023172"/>
    </source>
</evidence>
<reference evidence="11 12" key="1">
    <citation type="journal article" date="2010" name="Stand. Genomic Sci.">
        <title>Complete genome sequence of Meiothermus silvanus type strain (VI-R2).</title>
        <authorList>
            <person name="Sikorski J."/>
            <person name="Tindall B.J."/>
            <person name="Lowry S."/>
            <person name="Lucas S."/>
            <person name="Nolan M."/>
            <person name="Copeland A."/>
            <person name="Glavina Del Rio T."/>
            <person name="Tice H."/>
            <person name="Cheng J.F."/>
            <person name="Han C."/>
            <person name="Pitluck S."/>
            <person name="Liolios K."/>
            <person name="Ivanova N."/>
            <person name="Mavromatis K."/>
            <person name="Mikhailova N."/>
            <person name="Pati A."/>
            <person name="Goodwin L."/>
            <person name="Chen A."/>
            <person name="Palaniappan K."/>
            <person name="Land M."/>
            <person name="Hauser L."/>
            <person name="Chang Y.J."/>
            <person name="Jeffries C.D."/>
            <person name="Rohde M."/>
            <person name="Goker M."/>
            <person name="Woyke T."/>
            <person name="Bristow J."/>
            <person name="Eisen J.A."/>
            <person name="Markowitz V."/>
            <person name="Hugenholtz P."/>
            <person name="Kyrpides N.C."/>
            <person name="Klenk H.P."/>
            <person name="Lapidus A."/>
        </authorList>
    </citation>
    <scope>NUCLEOTIDE SEQUENCE [LARGE SCALE GENOMIC DNA]</scope>
    <source>
        <strain evidence="12">ATCC 700542 / DSM 9946 / VI-R2</strain>
    </source>
</reference>
<keyword evidence="6" id="KW-0238">DNA-binding</keyword>
<dbReference type="STRING" id="526227.Mesil_3089"/>
<evidence type="ECO:0000259" key="9">
    <source>
        <dbReference type="Pfam" id="PF07282"/>
    </source>
</evidence>
<dbReference type="InterPro" id="IPR001959">
    <property type="entry name" value="Transposase"/>
</dbReference>
<keyword evidence="5" id="KW-0862">Zinc</keyword>
<feature type="domain" description="Cas12f1-like TNB" evidence="9">
    <location>
        <begin position="312"/>
        <end position="376"/>
    </location>
</feature>
<dbReference type="HOGENOM" id="CLU_032903_0_1_0"/>
<dbReference type="InterPro" id="IPR010095">
    <property type="entry name" value="Cas12f1-like_TNB"/>
</dbReference>
<dbReference type="eggNOG" id="COG0675">
    <property type="taxonomic scope" value="Bacteria"/>
</dbReference>
<comment type="similarity">
    <text evidence="2">In the N-terminal section; belongs to the transposase 2 family.</text>
</comment>
<keyword evidence="4" id="KW-0479">Metal-binding</keyword>
<protein>
    <submittedName>
        <fullName evidence="11">Transposase, IS605 OrfB family</fullName>
    </submittedName>
</protein>
<accession>D7BE65</accession>
<organism evidence="11 12">
    <name type="scientific">Allomeiothermus silvanus (strain ATCC 700542 / DSM 9946 / NBRC 106475 / NCIMB 13440 / VI-R2)</name>
    <name type="common">Thermus silvanus</name>
    <dbReference type="NCBI Taxonomy" id="526227"/>
    <lineage>
        <taxon>Bacteria</taxon>
        <taxon>Thermotogati</taxon>
        <taxon>Deinococcota</taxon>
        <taxon>Deinococci</taxon>
        <taxon>Thermales</taxon>
        <taxon>Thermaceae</taxon>
        <taxon>Allomeiothermus</taxon>
    </lineage>
</organism>
<dbReference type="GO" id="GO:0006310">
    <property type="term" value="P:DNA recombination"/>
    <property type="evidence" value="ECO:0007669"/>
    <property type="project" value="UniProtKB-KW"/>
</dbReference>
<keyword evidence="3" id="KW-0815">Transposition</keyword>
<dbReference type="GO" id="GO:0032196">
    <property type="term" value="P:transposition"/>
    <property type="evidence" value="ECO:0007669"/>
    <property type="project" value="UniProtKB-KW"/>
</dbReference>
<dbReference type="InterPro" id="IPR051399">
    <property type="entry name" value="RNA-guided_DNA_endo/Transpos"/>
</dbReference>
<dbReference type="InterPro" id="IPR021027">
    <property type="entry name" value="Transposase_put_HTH"/>
</dbReference>
<keyword evidence="12" id="KW-1185">Reference proteome</keyword>
<evidence type="ECO:0000256" key="2">
    <source>
        <dbReference type="ARBA" id="ARBA00011044"/>
    </source>
</evidence>
<dbReference type="Proteomes" id="UP000001916">
    <property type="component" value="Chromosome"/>
</dbReference>
<sequence>MLKAFAYRIYPTKPQLKDLEEHLNRTRELYNAALQERRDAYKKAGKTVTAFEQMRSLALVKEGRPEYRRIHAHVLQGVITQLDRAFQGFFRRVKAGEKAGYPRFKSKDRWNSFHFKQVWDNSRDNWFGPGKPVGSNRIRLPNIGDVRIKWHRPLAGRPKTLTIKRDGEHLSTGASRGPMALHWYAVYVCEVEPQPLPATGGEVGIDLGVNPNFLVTSDGEFVPAPHYYRKTEAKLRRQQRVVSRRKRGGGGRKKAVAALKRLHRKVRNQRKDFHHKTARKLLEANDVVYHENLSVKAMSRSRLSKSILDMGWGQFLNILYGKAAEAGRRVVSVNPAYTSQICSGCGHVQKVPIGKPYECGACGLVIHRDVNAALNILRMGQGLPLGESDEVAHARRPQKPPALAVG</sequence>
<evidence type="ECO:0000313" key="12">
    <source>
        <dbReference type="Proteomes" id="UP000001916"/>
    </source>
</evidence>
<dbReference type="RefSeq" id="WP_013159452.1">
    <property type="nucleotide sequence ID" value="NC_014212.1"/>
</dbReference>
<dbReference type="Pfam" id="PF01385">
    <property type="entry name" value="OrfB_IS605"/>
    <property type="match status" value="1"/>
</dbReference>
<dbReference type="Pfam" id="PF07282">
    <property type="entry name" value="Cas12f1-like_TNB"/>
    <property type="match status" value="1"/>
</dbReference>
<evidence type="ECO:0000313" key="11">
    <source>
        <dbReference type="EMBL" id="ADH64923.1"/>
    </source>
</evidence>
<feature type="domain" description="Transposase putative helix-turn-helix" evidence="10">
    <location>
        <begin position="1"/>
        <end position="46"/>
    </location>
</feature>
<dbReference type="AlphaFoldDB" id="D7BE65"/>
<keyword evidence="7" id="KW-0233">DNA recombination</keyword>
<evidence type="ECO:0000259" key="8">
    <source>
        <dbReference type="Pfam" id="PF01385"/>
    </source>
</evidence>
<evidence type="ECO:0000256" key="6">
    <source>
        <dbReference type="ARBA" id="ARBA00023125"/>
    </source>
</evidence>
<dbReference type="NCBIfam" id="TIGR01766">
    <property type="entry name" value="IS200/IS605 family accessory protein TnpB-like domain"/>
    <property type="match status" value="1"/>
</dbReference>
<dbReference type="NCBIfam" id="NF040570">
    <property type="entry name" value="guided_TnpB"/>
    <property type="match status" value="1"/>
</dbReference>
<dbReference type="OrthoDB" id="24420at2"/>
<evidence type="ECO:0000256" key="1">
    <source>
        <dbReference type="ARBA" id="ARBA00008761"/>
    </source>
</evidence>
<dbReference type="GO" id="GO:0046872">
    <property type="term" value="F:metal ion binding"/>
    <property type="evidence" value="ECO:0007669"/>
    <property type="project" value="UniProtKB-KW"/>
</dbReference>
<dbReference type="PANTHER" id="PTHR30405">
    <property type="entry name" value="TRANSPOSASE"/>
    <property type="match status" value="1"/>
</dbReference>
<dbReference type="PANTHER" id="PTHR30405:SF25">
    <property type="entry name" value="RNA-GUIDED DNA ENDONUCLEASE INSQ-RELATED"/>
    <property type="match status" value="1"/>
</dbReference>
<dbReference type="KEGG" id="msv:Mesil_3089"/>